<dbReference type="InterPro" id="IPR020946">
    <property type="entry name" value="Flavin_mOase-like"/>
</dbReference>
<keyword evidence="2" id="KW-0285">Flavoprotein</keyword>
<organism evidence="6 7">
    <name type="scientific">Coniochaeta hoffmannii</name>
    <dbReference type="NCBI Taxonomy" id="91930"/>
    <lineage>
        <taxon>Eukaryota</taxon>
        <taxon>Fungi</taxon>
        <taxon>Dikarya</taxon>
        <taxon>Ascomycota</taxon>
        <taxon>Pezizomycotina</taxon>
        <taxon>Sordariomycetes</taxon>
        <taxon>Sordariomycetidae</taxon>
        <taxon>Coniochaetales</taxon>
        <taxon>Coniochaetaceae</taxon>
        <taxon>Coniochaeta</taxon>
    </lineage>
</organism>
<dbReference type="GO" id="GO:0004499">
    <property type="term" value="F:N,N-dimethylaniline monooxygenase activity"/>
    <property type="evidence" value="ECO:0007669"/>
    <property type="project" value="InterPro"/>
</dbReference>
<keyword evidence="4" id="KW-0560">Oxidoreductase</keyword>
<evidence type="ECO:0000256" key="5">
    <source>
        <dbReference type="SAM" id="MobiDB-lite"/>
    </source>
</evidence>
<feature type="region of interest" description="Disordered" evidence="5">
    <location>
        <begin position="1"/>
        <end position="27"/>
    </location>
</feature>
<dbReference type="Pfam" id="PF00743">
    <property type="entry name" value="FMO-like"/>
    <property type="match status" value="1"/>
</dbReference>
<dbReference type="EMBL" id="JANBVN010000023">
    <property type="protein sequence ID" value="KAJ9161397.1"/>
    <property type="molecule type" value="Genomic_DNA"/>
</dbReference>
<dbReference type="PANTHER" id="PTHR42877">
    <property type="entry name" value="L-ORNITHINE N(5)-MONOOXYGENASE-RELATED"/>
    <property type="match status" value="1"/>
</dbReference>
<dbReference type="InterPro" id="IPR051209">
    <property type="entry name" value="FAD-bind_Monooxygenase_sf"/>
</dbReference>
<dbReference type="GO" id="GO:0050660">
    <property type="term" value="F:flavin adenine dinucleotide binding"/>
    <property type="evidence" value="ECO:0007669"/>
    <property type="project" value="InterPro"/>
</dbReference>
<evidence type="ECO:0000313" key="6">
    <source>
        <dbReference type="EMBL" id="KAJ9161397.1"/>
    </source>
</evidence>
<dbReference type="InterPro" id="IPR036188">
    <property type="entry name" value="FAD/NAD-bd_sf"/>
</dbReference>
<gene>
    <name evidence="6" type="ORF">NKR19_g2358</name>
</gene>
<accession>A0AA38SGT4</accession>
<proteinExistence type="inferred from homology"/>
<protein>
    <submittedName>
        <fullName evidence="6">FAD/NAD(P)-binding domain-containing protein</fullName>
    </submittedName>
</protein>
<evidence type="ECO:0000313" key="7">
    <source>
        <dbReference type="Proteomes" id="UP001174691"/>
    </source>
</evidence>
<dbReference type="SUPFAM" id="SSF51905">
    <property type="entry name" value="FAD/NAD(P)-binding domain"/>
    <property type="match status" value="1"/>
</dbReference>
<evidence type="ECO:0000256" key="2">
    <source>
        <dbReference type="ARBA" id="ARBA00022630"/>
    </source>
</evidence>
<dbReference type="PANTHER" id="PTHR42877:SF12">
    <property type="entry name" value="MONOOXYGENASE"/>
    <property type="match status" value="1"/>
</dbReference>
<comment type="similarity">
    <text evidence="1">Belongs to the FAD-binding monooxygenase family.</text>
</comment>
<reference evidence="6" key="1">
    <citation type="submission" date="2022-07" db="EMBL/GenBank/DDBJ databases">
        <title>Fungi with potential for degradation of polypropylene.</title>
        <authorList>
            <person name="Gostincar C."/>
        </authorList>
    </citation>
    <scope>NUCLEOTIDE SEQUENCE</scope>
    <source>
        <strain evidence="6">EXF-13287</strain>
    </source>
</reference>
<name>A0AA38SGT4_9PEZI</name>
<dbReference type="Proteomes" id="UP001174691">
    <property type="component" value="Unassembled WGS sequence"/>
</dbReference>
<sequence length="589" mass="66522">MSGDRLPQFQQHPNGPESPGSTASQDASYKIREEPLGTARPIRIVVIGAGASGLNMIRALRLGLTNYELVVYEKNADVGGTWFENRYPGCRCDVPSHNYQFSWRPNKEWSNFFSPAPEIREYLCKLCDEEGMRDLIKTSHRVSSATWNEEMGVWSLTVRNEEKDEDFDDYATFLLDGSGILNHWTWPSVPGLQDFQGTLIHTARWPEGFDHRGKTVAVIGNGSTGVQLVPEIQPGVEKLYHIVRTPTWVIPPRRQTWLMMGKAKEILSEIKVDEKENFSEETIARFESDPAFYRKFVRDTEREVNNAFPVILKDSPVQAFARSKVIEYMTACLRRNQELCKKLIPDFPLGCRRMTPAPGYLQSLAQPNVSVITEGMKRIVSEGIELESGEVLKVDAIICATGFDLSFCPRFPLVGRNGNLQDVWRRETPKAYMSCAVAGLPNYFTFLGPNGPIGHGSVFTLTEHIAKYIAGVIKKCQTEGIKSIVPSQAAVDDYFEHITAFMPRTAWGSSCRSWFKGGREDGPVVALHPGSRIHFFHMLERFRGEDWEYGYENARQNRFEYLGNGFSTKELDPSVDSTWYLDGPAEAGQ</sequence>
<evidence type="ECO:0000256" key="3">
    <source>
        <dbReference type="ARBA" id="ARBA00022827"/>
    </source>
</evidence>
<keyword evidence="7" id="KW-1185">Reference proteome</keyword>
<comment type="caution">
    <text evidence="6">The sequence shown here is derived from an EMBL/GenBank/DDBJ whole genome shotgun (WGS) entry which is preliminary data.</text>
</comment>
<keyword evidence="3" id="KW-0274">FAD</keyword>
<feature type="compositionally biased region" description="Polar residues" evidence="5">
    <location>
        <begin position="8"/>
        <end position="27"/>
    </location>
</feature>
<dbReference type="Gene3D" id="3.50.50.60">
    <property type="entry name" value="FAD/NAD(P)-binding domain"/>
    <property type="match status" value="2"/>
</dbReference>
<dbReference type="AlphaFoldDB" id="A0AA38SGT4"/>
<evidence type="ECO:0000256" key="4">
    <source>
        <dbReference type="ARBA" id="ARBA00023002"/>
    </source>
</evidence>
<evidence type="ECO:0000256" key="1">
    <source>
        <dbReference type="ARBA" id="ARBA00010139"/>
    </source>
</evidence>
<dbReference type="GO" id="GO:0050661">
    <property type="term" value="F:NADP binding"/>
    <property type="evidence" value="ECO:0007669"/>
    <property type="project" value="InterPro"/>
</dbReference>